<keyword evidence="5 7" id="KW-1133">Transmembrane helix</keyword>
<evidence type="ECO:0000313" key="9">
    <source>
        <dbReference type="EMBL" id="PHU39777.1"/>
    </source>
</evidence>
<evidence type="ECO:0000256" key="7">
    <source>
        <dbReference type="SAM" id="Phobius"/>
    </source>
</evidence>
<dbReference type="InterPro" id="IPR050256">
    <property type="entry name" value="Glycosyltransferase_2"/>
</dbReference>
<dbReference type="SUPFAM" id="SSF53448">
    <property type="entry name" value="Nucleotide-diphospho-sugar transferases"/>
    <property type="match status" value="1"/>
</dbReference>
<evidence type="ECO:0000256" key="6">
    <source>
        <dbReference type="ARBA" id="ARBA00023136"/>
    </source>
</evidence>
<dbReference type="InterPro" id="IPR029044">
    <property type="entry name" value="Nucleotide-diphossugar_trans"/>
</dbReference>
<evidence type="ECO:0000256" key="2">
    <source>
        <dbReference type="ARBA" id="ARBA00022676"/>
    </source>
</evidence>
<evidence type="ECO:0000256" key="4">
    <source>
        <dbReference type="ARBA" id="ARBA00022692"/>
    </source>
</evidence>
<comment type="subcellular location">
    <subcellularLocation>
        <location evidence="1">Membrane</location>
        <topology evidence="1">Multi-pass membrane protein</topology>
    </subcellularLocation>
</comment>
<evidence type="ECO:0000256" key="3">
    <source>
        <dbReference type="ARBA" id="ARBA00022679"/>
    </source>
</evidence>
<dbReference type="Pfam" id="PF00535">
    <property type="entry name" value="Glycos_transf_2"/>
    <property type="match status" value="1"/>
</dbReference>
<dbReference type="AlphaFoldDB" id="A0A2G3E973"/>
<dbReference type="CDD" id="cd04187">
    <property type="entry name" value="DPM1_like_bac"/>
    <property type="match status" value="1"/>
</dbReference>
<name>A0A2G3E973_9FIRM</name>
<gene>
    <name evidence="9" type="ORF">CSX00_09450</name>
</gene>
<organism evidence="9 10">
    <name type="scientific">Pseudobutyrivibrio ruminis</name>
    <dbReference type="NCBI Taxonomy" id="46206"/>
    <lineage>
        <taxon>Bacteria</taxon>
        <taxon>Bacillati</taxon>
        <taxon>Bacillota</taxon>
        <taxon>Clostridia</taxon>
        <taxon>Lachnospirales</taxon>
        <taxon>Lachnospiraceae</taxon>
        <taxon>Pseudobutyrivibrio</taxon>
    </lineage>
</organism>
<protein>
    <submittedName>
        <fullName evidence="9">Glycosyltransferase</fullName>
    </submittedName>
</protein>
<dbReference type="EMBL" id="PDYH01000037">
    <property type="protein sequence ID" value="PHU39777.1"/>
    <property type="molecule type" value="Genomic_DNA"/>
</dbReference>
<dbReference type="Proteomes" id="UP000224317">
    <property type="component" value="Unassembled WGS sequence"/>
</dbReference>
<keyword evidence="10" id="KW-1185">Reference proteome</keyword>
<evidence type="ECO:0000256" key="1">
    <source>
        <dbReference type="ARBA" id="ARBA00004141"/>
    </source>
</evidence>
<dbReference type="InterPro" id="IPR001173">
    <property type="entry name" value="Glyco_trans_2-like"/>
</dbReference>
<reference evidence="9" key="1">
    <citation type="submission" date="2017-10" db="EMBL/GenBank/DDBJ databases">
        <title>Resolving the taxonomy of Roseburia spp., Eubacterium rectale and Agathobacter spp. through phylogenomic analysis.</title>
        <authorList>
            <person name="Sheridan P.O."/>
            <person name="Walker A.W."/>
            <person name="Duncan S.H."/>
            <person name="Scott K.P."/>
            <person name="Toole P.W.O."/>
            <person name="Luis P."/>
            <person name="Flint H.J."/>
        </authorList>
    </citation>
    <scope>NUCLEOTIDE SEQUENCE [LARGE SCALE GENOMIC DNA]</scope>
    <source>
        <strain evidence="9">JK10</strain>
    </source>
</reference>
<evidence type="ECO:0000259" key="8">
    <source>
        <dbReference type="Pfam" id="PF00535"/>
    </source>
</evidence>
<feature type="transmembrane region" description="Helical" evidence="7">
    <location>
        <begin position="249"/>
        <end position="276"/>
    </location>
</feature>
<accession>A0A2G3E973</accession>
<dbReference type="Gene3D" id="3.90.550.10">
    <property type="entry name" value="Spore Coat Polysaccharide Biosynthesis Protein SpsA, Chain A"/>
    <property type="match status" value="1"/>
</dbReference>
<dbReference type="GO" id="GO:0005886">
    <property type="term" value="C:plasma membrane"/>
    <property type="evidence" value="ECO:0007669"/>
    <property type="project" value="TreeGrafter"/>
</dbReference>
<keyword evidence="4 7" id="KW-0812">Transmembrane</keyword>
<dbReference type="PANTHER" id="PTHR48090:SF1">
    <property type="entry name" value="PROPHAGE BACTOPRENOL GLUCOSYL TRANSFERASE HOMOLOG"/>
    <property type="match status" value="1"/>
</dbReference>
<comment type="caution">
    <text evidence="9">The sequence shown here is derived from an EMBL/GenBank/DDBJ whole genome shotgun (WGS) entry which is preliminary data.</text>
</comment>
<sequence length="299" mass="34316">MYGCREAIGELHDRLATTLTKLTDDYEIIMVNDNCPQNSWEVIEELCAKDKHVKGIELSRNFGQMKAILAGLDNASGDWVVVMDCDLQDRPEEIIRLYEKAQEGYDVVFARRAHRQDNPIKIFLANQFYKVYRYAVDGEYDGAICNFSIVKKEVIEKYCEMREQHRAYVMYLRWLGFRQAVIDVEHNERFAGQSGYSLKKRLNMAIELLTSQSDKVLRLFIRLGFTLSFISFLVIIGLIIYHFAADVAIGWTSLIATTVLMGGLIISVIGVVGVYVGNIFIETKNRPLYVIRQILNSDK</sequence>
<evidence type="ECO:0000313" key="10">
    <source>
        <dbReference type="Proteomes" id="UP000224317"/>
    </source>
</evidence>
<keyword evidence="3" id="KW-0808">Transferase</keyword>
<keyword evidence="6 7" id="KW-0472">Membrane</keyword>
<feature type="transmembrane region" description="Helical" evidence="7">
    <location>
        <begin position="219"/>
        <end position="243"/>
    </location>
</feature>
<dbReference type="GO" id="GO:0016757">
    <property type="term" value="F:glycosyltransferase activity"/>
    <property type="evidence" value="ECO:0007669"/>
    <property type="project" value="UniProtKB-KW"/>
</dbReference>
<evidence type="ECO:0000256" key="5">
    <source>
        <dbReference type="ARBA" id="ARBA00022989"/>
    </source>
</evidence>
<dbReference type="PANTHER" id="PTHR48090">
    <property type="entry name" value="UNDECAPRENYL-PHOSPHATE 4-DEOXY-4-FORMAMIDO-L-ARABINOSE TRANSFERASE-RELATED"/>
    <property type="match status" value="1"/>
</dbReference>
<keyword evidence="2" id="KW-0328">Glycosyltransferase</keyword>
<feature type="domain" description="Glycosyltransferase 2-like" evidence="8">
    <location>
        <begin position="13"/>
        <end position="158"/>
    </location>
</feature>
<proteinExistence type="predicted"/>